<dbReference type="OrthoDB" id="5672604at2"/>
<gene>
    <name evidence="4" type="ORF">CBF27_02870</name>
</gene>
<dbReference type="Gene3D" id="3.90.550.10">
    <property type="entry name" value="Spore Coat Polysaccharide Biosynthesis Protein SpsA, Chain A"/>
    <property type="match status" value="1"/>
</dbReference>
<evidence type="ECO:0000256" key="1">
    <source>
        <dbReference type="ARBA" id="ARBA00022676"/>
    </source>
</evidence>
<accession>A0A430B0Y2</accession>
<comment type="caution">
    <text evidence="4">The sequence shown here is derived from an EMBL/GenBank/DDBJ whole genome shotgun (WGS) entry which is preliminary data.</text>
</comment>
<dbReference type="PANTHER" id="PTHR13778:SF47">
    <property type="entry name" value="LIPOPOLYSACCHARIDE 1,3-GALACTOSYLTRANSFERASE"/>
    <property type="match status" value="1"/>
</dbReference>
<evidence type="ECO:0000313" key="4">
    <source>
        <dbReference type="EMBL" id="RSU13978.1"/>
    </source>
</evidence>
<dbReference type="Proteomes" id="UP000286773">
    <property type="component" value="Unassembled WGS sequence"/>
</dbReference>
<dbReference type="GO" id="GO:0016757">
    <property type="term" value="F:glycosyltransferase activity"/>
    <property type="evidence" value="ECO:0007669"/>
    <property type="project" value="UniProtKB-KW"/>
</dbReference>
<evidence type="ECO:0000256" key="3">
    <source>
        <dbReference type="ARBA" id="ARBA00022723"/>
    </source>
</evidence>
<dbReference type="Pfam" id="PF01501">
    <property type="entry name" value="Glyco_transf_8"/>
    <property type="match status" value="1"/>
</dbReference>
<dbReference type="InterPro" id="IPR029044">
    <property type="entry name" value="Nucleotide-diphossugar_trans"/>
</dbReference>
<name>A0A430B0Y2_9ENTE</name>
<dbReference type="AlphaFoldDB" id="A0A430B0Y2"/>
<reference evidence="4 5" key="1">
    <citation type="submission" date="2017-05" db="EMBL/GenBank/DDBJ databases">
        <title>Vagococcus spp. assemblies.</title>
        <authorList>
            <person name="Gulvik C.A."/>
        </authorList>
    </citation>
    <scope>NUCLEOTIDE SEQUENCE [LARGE SCALE GENOMIC DNA]</scope>
    <source>
        <strain evidence="4 5">LMG 24798</strain>
    </source>
</reference>
<keyword evidence="5" id="KW-1185">Reference proteome</keyword>
<keyword evidence="2 4" id="KW-0808">Transferase</keyword>
<sequence>MNLLFAINSTFFNQLKTTLYSIFENNSHTFDIYVLNNDLTADQISELERFCTRFDAQLYPVNVPADWFADAPVSKRYPETIYYRLLAHSLLPQEVTRILYLDADILCINSLAKIYQTDVSDYLYAACYHPSVTGVTDTVNKIRLGTYENKGYYNSGVLLMNLENIRRTVFKEDVYRYIADNALTLLLPDQDVLNGLYGKDTLPLTDTLYNYDVRYYTIYKMLSEGEATLDWIMEHTVFLHYCGKNKPWQPKNTSKFAVLYKHYRQKALRI</sequence>
<proteinExistence type="predicted"/>
<evidence type="ECO:0000256" key="2">
    <source>
        <dbReference type="ARBA" id="ARBA00022679"/>
    </source>
</evidence>
<keyword evidence="1 4" id="KW-0328">Glycosyltransferase</keyword>
<dbReference type="SUPFAM" id="SSF53448">
    <property type="entry name" value="Nucleotide-diphospho-sugar transferases"/>
    <property type="match status" value="1"/>
</dbReference>
<organism evidence="4 5">
    <name type="scientific">Vagococcus acidifermentans</name>
    <dbReference type="NCBI Taxonomy" id="564710"/>
    <lineage>
        <taxon>Bacteria</taxon>
        <taxon>Bacillati</taxon>
        <taxon>Bacillota</taxon>
        <taxon>Bacilli</taxon>
        <taxon>Lactobacillales</taxon>
        <taxon>Enterococcaceae</taxon>
        <taxon>Vagococcus</taxon>
    </lineage>
</organism>
<dbReference type="InterPro" id="IPR002495">
    <property type="entry name" value="Glyco_trans_8"/>
</dbReference>
<dbReference type="CDD" id="cd04194">
    <property type="entry name" value="GT8_A4GalT_like"/>
    <property type="match status" value="1"/>
</dbReference>
<dbReference type="PANTHER" id="PTHR13778">
    <property type="entry name" value="GLYCOSYLTRANSFERASE 8 DOMAIN-CONTAINING PROTEIN"/>
    <property type="match status" value="1"/>
</dbReference>
<dbReference type="EMBL" id="NGKC01000002">
    <property type="protein sequence ID" value="RSU13978.1"/>
    <property type="molecule type" value="Genomic_DNA"/>
</dbReference>
<keyword evidence="3" id="KW-0479">Metal-binding</keyword>
<dbReference type="InterPro" id="IPR050748">
    <property type="entry name" value="Glycosyltrans_8_dom-fam"/>
</dbReference>
<evidence type="ECO:0000313" key="5">
    <source>
        <dbReference type="Proteomes" id="UP000286773"/>
    </source>
</evidence>
<protein>
    <submittedName>
        <fullName evidence="4">UDP-galactose--LPS alpha1,2-galactosyltransferase WaaW</fullName>
    </submittedName>
</protein>
<dbReference type="GO" id="GO:0046872">
    <property type="term" value="F:metal ion binding"/>
    <property type="evidence" value="ECO:0007669"/>
    <property type="project" value="UniProtKB-KW"/>
</dbReference>